<evidence type="ECO:0000256" key="1">
    <source>
        <dbReference type="ARBA" id="ARBA00004477"/>
    </source>
</evidence>
<evidence type="ECO:0000256" key="5">
    <source>
        <dbReference type="ARBA" id="ARBA00022676"/>
    </source>
</evidence>
<dbReference type="PANTHER" id="PTHR10050">
    <property type="entry name" value="DOLICHYL-PHOSPHATE-MANNOSE--PROTEIN MANNOSYLTRANSFERASE"/>
    <property type="match status" value="1"/>
</dbReference>
<comment type="function">
    <text evidence="14">Transfers mannose from Dol-P-mannose to Ser or Thr residues on proteins.</text>
</comment>
<dbReference type="InterPro" id="IPR032421">
    <property type="entry name" value="PMT_4TMC"/>
</dbReference>
<evidence type="ECO:0000256" key="15">
    <source>
        <dbReference type="SAM" id="MobiDB-lite"/>
    </source>
</evidence>
<dbReference type="GO" id="GO:0004169">
    <property type="term" value="F:dolichyl-phosphate-mannose-protein mannosyltransferase activity"/>
    <property type="evidence" value="ECO:0007669"/>
    <property type="project" value="UniProtKB-UniRule"/>
</dbReference>
<keyword evidence="5 14" id="KW-0328">Glycosyltransferase</keyword>
<dbReference type="AlphaFoldDB" id="A0A8J5QKT8"/>
<dbReference type="RefSeq" id="XP_049265149.1">
    <property type="nucleotide sequence ID" value="XM_049405219.1"/>
</dbReference>
<dbReference type="GeneID" id="73468356"/>
<keyword evidence="6 14" id="KW-0808">Transferase</keyword>
<evidence type="ECO:0000256" key="10">
    <source>
        <dbReference type="ARBA" id="ARBA00023136"/>
    </source>
</evidence>
<feature type="transmembrane region" description="Helical" evidence="14">
    <location>
        <begin position="152"/>
        <end position="173"/>
    </location>
</feature>
<dbReference type="InterPro" id="IPR027005">
    <property type="entry name" value="PMT-like"/>
</dbReference>
<evidence type="ECO:0000256" key="11">
    <source>
        <dbReference type="ARBA" id="ARBA00023180"/>
    </source>
</evidence>
<dbReference type="CDD" id="cd23283">
    <property type="entry name" value="beta-trefoil_MIR_PMT1-like"/>
    <property type="match status" value="1"/>
</dbReference>
<feature type="transmembrane region" description="Helical" evidence="14">
    <location>
        <begin position="285"/>
        <end position="308"/>
    </location>
</feature>
<feature type="transmembrane region" description="Helical" evidence="14">
    <location>
        <begin position="202"/>
        <end position="220"/>
    </location>
</feature>
<comment type="caution">
    <text evidence="17">The sequence shown here is derived from an EMBL/GenBank/DDBJ whole genome shotgun (WGS) entry which is preliminary data.</text>
</comment>
<comment type="catalytic activity">
    <reaction evidence="13 14">
        <text>a di-trans,poly-cis-dolichyl beta-D-mannosyl phosphate + L-seryl-[protein] = 3-O-(alpha-D-mannosyl)-L-seryl-[protein] + a di-trans,poly-cis-dolichyl phosphate + H(+)</text>
        <dbReference type="Rhea" id="RHEA:17377"/>
        <dbReference type="Rhea" id="RHEA-COMP:9863"/>
        <dbReference type="Rhea" id="RHEA-COMP:13546"/>
        <dbReference type="Rhea" id="RHEA-COMP:19498"/>
        <dbReference type="Rhea" id="RHEA-COMP:19501"/>
        <dbReference type="ChEBI" id="CHEBI:15378"/>
        <dbReference type="ChEBI" id="CHEBI:29999"/>
        <dbReference type="ChEBI" id="CHEBI:57683"/>
        <dbReference type="ChEBI" id="CHEBI:58211"/>
        <dbReference type="ChEBI" id="CHEBI:137321"/>
        <dbReference type="EC" id="2.4.1.109"/>
    </reaction>
</comment>
<keyword evidence="18" id="KW-1185">Reference proteome</keyword>
<feature type="compositionally biased region" description="Basic and acidic residues" evidence="15">
    <location>
        <begin position="838"/>
        <end position="847"/>
    </location>
</feature>
<feature type="domain" description="MIR" evidence="16">
    <location>
        <begin position="474"/>
        <end position="530"/>
    </location>
</feature>
<feature type="domain" description="MIR" evidence="16">
    <location>
        <begin position="403"/>
        <end position="464"/>
    </location>
</feature>
<feature type="transmembrane region" description="Helical" evidence="14">
    <location>
        <begin position="255"/>
        <end position="273"/>
    </location>
</feature>
<dbReference type="OrthoDB" id="292747at2759"/>
<evidence type="ECO:0000256" key="4">
    <source>
        <dbReference type="ARBA" id="ARBA00012839"/>
    </source>
</evidence>
<dbReference type="PROSITE" id="PS50919">
    <property type="entry name" value="MIR"/>
    <property type="match status" value="3"/>
</dbReference>
<sequence>MAKKADSSIKAAARAAAQKHQHNKNDCIVDMDTLVEPEFAKGEIREYLITNQPETLIEKRTLKSKEYWLLSSLLAIAMYVRLYHLSYPNSVVFDEVHFGGFARKYILGKFFMDVHPPLAKMLFAAVGALGGFKGDFEFKSIGDAYPETTPYIFMRQFPALLGVGTVLLCYLTLRQSGVRPIIAYITSFLLLIENSNITLSRYILLDSPLIFFIAAAVYSWKKFEIQIPFTLGWYRGLIATGIALGLAFSSKWVGLFTIAWVGFLCVYQMWFIIGDLSLSPRKVLAHFFARGAILLGVPFILYLTFFAIHFQVLDKEGDGSSFLPSAFRAGLKGNKIPRDIPAQVGLGSIVTIRHLETSGGYLHSHPHFYETGSKQQQITLYPHLDTNNKWFIEPYSNKTIYNETFVPLTNGIKIRLRHLNTGRRLHSHDEKAPVSERDWQKEASCYGYDGFEGDANDDFVVEIVKHRTKNEEAKQNVRAIETIFRLRHAMTGHYLFSSTVKLPDWGFGQQEVTAASQGRRGLTYWYIETNENPYLNQTEVEIVNYPVLSLWDKFVMSHKRMWQINQGLNSHHPWQSDPQDWPFLLRGINYWNKEHRQVYLLGNAVTWWTATACILTFFVYAGITVLRWHLGQPLSTEKNVFNFNVQVFSYILGWFLHYFPFFIMGRQLFLHHYIPALYFGILTLGHFLEIFTGYLTSRSKTFQRIALGVVFVFTGASVFFYLTYSPLIYGTPWTQDACTSAQPFKGWDFACSSFYKNLSEYDFPEVSSQDGKPSIPTETVLAQAKQTPGAKKVVAKPPPAPKIDTSVKKEKEQEKKVVAKEEEKEEIAPQAAVEFEVETPKNEEQKPAEQVPVADVESENEHIVEDDVPSEENLDEAIEQEPVVEDAAHVEDVNEAVEEEQAEAPVEKEQDRRVTQAEDIKMPA</sequence>
<comment type="subcellular location">
    <subcellularLocation>
        <location evidence="1 14">Endoplasmic reticulum membrane</location>
        <topology evidence="1 14">Multi-pass membrane protein</topology>
    </subcellularLocation>
</comment>
<dbReference type="Pfam" id="PF02366">
    <property type="entry name" value="PMT"/>
    <property type="match status" value="1"/>
</dbReference>
<evidence type="ECO:0000256" key="3">
    <source>
        <dbReference type="ARBA" id="ARBA00007222"/>
    </source>
</evidence>
<evidence type="ECO:0000256" key="12">
    <source>
        <dbReference type="ARBA" id="ARBA00045085"/>
    </source>
</evidence>
<keyword evidence="8 14" id="KW-0256">Endoplasmic reticulum</keyword>
<dbReference type="GO" id="GO:0005789">
    <property type="term" value="C:endoplasmic reticulum membrane"/>
    <property type="evidence" value="ECO:0007669"/>
    <property type="project" value="UniProtKB-SubCell"/>
</dbReference>
<dbReference type="UniPathway" id="UPA00378"/>
<feature type="region of interest" description="Disordered" evidence="15">
    <location>
        <begin position="786"/>
        <end position="809"/>
    </location>
</feature>
<dbReference type="PANTHER" id="PTHR10050:SF50">
    <property type="entry name" value="DOLICHYL-PHOSPHATE-MANNOSE--PROTEIN MANNOSYLTRANSFERASE 1-RELATED"/>
    <property type="match status" value="1"/>
</dbReference>
<reference evidence="17 18" key="1">
    <citation type="journal article" date="2021" name="DNA Res.">
        <title>Genome analysis of Candida subhashii reveals its hybrid nature and dual mitochondrial genome conformations.</title>
        <authorList>
            <person name="Mixao V."/>
            <person name="Hegedusova E."/>
            <person name="Saus E."/>
            <person name="Pryszcz L.P."/>
            <person name="Cillingova A."/>
            <person name="Nosek J."/>
            <person name="Gabaldon T."/>
        </authorList>
    </citation>
    <scope>NUCLEOTIDE SEQUENCE [LARGE SCALE GENOMIC DNA]</scope>
    <source>
        <strain evidence="17 18">CBS 10753</strain>
    </source>
</reference>
<keyword evidence="10 14" id="KW-0472">Membrane</keyword>
<dbReference type="Pfam" id="PF16192">
    <property type="entry name" value="PMT_4TMC"/>
    <property type="match status" value="1"/>
</dbReference>
<keyword evidence="9 14" id="KW-1133">Transmembrane helix</keyword>
<feature type="transmembrane region" description="Helical" evidence="14">
    <location>
        <begin position="643"/>
        <end position="664"/>
    </location>
</feature>
<feature type="compositionally biased region" description="Basic and acidic residues" evidence="15">
    <location>
        <begin position="905"/>
        <end position="924"/>
    </location>
</feature>
<evidence type="ECO:0000256" key="2">
    <source>
        <dbReference type="ARBA" id="ARBA00004922"/>
    </source>
</evidence>
<dbReference type="Proteomes" id="UP000694255">
    <property type="component" value="Unassembled WGS sequence"/>
</dbReference>
<dbReference type="EMBL" id="JAGSYN010000058">
    <property type="protein sequence ID" value="KAG7664917.1"/>
    <property type="molecule type" value="Genomic_DNA"/>
</dbReference>
<dbReference type="InterPro" id="IPR003342">
    <property type="entry name" value="ArnT-like_N"/>
</dbReference>
<feature type="transmembrane region" description="Helical" evidence="14">
    <location>
        <begin position="598"/>
        <end position="623"/>
    </location>
</feature>
<dbReference type="EC" id="2.4.1.109" evidence="4 14"/>
<evidence type="ECO:0000256" key="6">
    <source>
        <dbReference type="ARBA" id="ARBA00022679"/>
    </source>
</evidence>
<keyword evidence="11" id="KW-0325">Glycoprotein</keyword>
<protein>
    <recommendedName>
        <fullName evidence="4 14">Dolichyl-phosphate-mannose--protein mannosyltransferase</fullName>
        <ecNumber evidence="4 14">2.4.1.109</ecNumber>
    </recommendedName>
</protein>
<evidence type="ECO:0000313" key="18">
    <source>
        <dbReference type="Proteomes" id="UP000694255"/>
    </source>
</evidence>
<dbReference type="SMART" id="SM00472">
    <property type="entry name" value="MIR"/>
    <property type="match status" value="3"/>
</dbReference>
<keyword evidence="7 14" id="KW-0812">Transmembrane</keyword>
<feature type="transmembrane region" description="Helical" evidence="14">
    <location>
        <begin position="702"/>
        <end position="722"/>
    </location>
</feature>
<proteinExistence type="inferred from homology"/>
<evidence type="ECO:0000256" key="9">
    <source>
        <dbReference type="ARBA" id="ARBA00022989"/>
    </source>
</evidence>
<comment type="catalytic activity">
    <reaction evidence="12 14">
        <text>a di-trans,poly-cis-dolichyl beta-D-mannosyl phosphate + L-threonyl-[protein] = 3-O-(alpha-D-mannosyl)-L-threonyl-[protein] + a di-trans,poly-cis-dolichyl phosphate + H(+)</text>
        <dbReference type="Rhea" id="RHEA:53396"/>
        <dbReference type="Rhea" id="RHEA-COMP:11060"/>
        <dbReference type="Rhea" id="RHEA-COMP:13547"/>
        <dbReference type="Rhea" id="RHEA-COMP:19498"/>
        <dbReference type="Rhea" id="RHEA-COMP:19501"/>
        <dbReference type="ChEBI" id="CHEBI:15378"/>
        <dbReference type="ChEBI" id="CHEBI:30013"/>
        <dbReference type="ChEBI" id="CHEBI:57683"/>
        <dbReference type="ChEBI" id="CHEBI:58211"/>
        <dbReference type="ChEBI" id="CHEBI:137323"/>
        <dbReference type="EC" id="2.4.1.109"/>
    </reaction>
</comment>
<accession>A0A8J5QKT8</accession>
<feature type="region of interest" description="Disordered" evidence="15">
    <location>
        <begin position="837"/>
        <end position="879"/>
    </location>
</feature>
<feature type="compositionally biased region" description="Acidic residues" evidence="15">
    <location>
        <begin position="866"/>
        <end position="879"/>
    </location>
</feature>
<evidence type="ECO:0000256" key="14">
    <source>
        <dbReference type="RuleBase" id="RU367007"/>
    </source>
</evidence>
<gene>
    <name evidence="17" type="ORF">J8A68_001555</name>
</gene>
<dbReference type="Pfam" id="PF02815">
    <property type="entry name" value="MIR"/>
    <property type="match status" value="1"/>
</dbReference>
<feature type="region of interest" description="Disordered" evidence="15">
    <location>
        <begin position="894"/>
        <end position="924"/>
    </location>
</feature>
<evidence type="ECO:0000256" key="13">
    <source>
        <dbReference type="ARBA" id="ARBA00045102"/>
    </source>
</evidence>
<feature type="transmembrane region" description="Helical" evidence="14">
    <location>
        <begin position="67"/>
        <end position="84"/>
    </location>
</feature>
<evidence type="ECO:0000256" key="8">
    <source>
        <dbReference type="ARBA" id="ARBA00022824"/>
    </source>
</evidence>
<evidence type="ECO:0000259" key="16">
    <source>
        <dbReference type="PROSITE" id="PS50919"/>
    </source>
</evidence>
<comment type="pathway">
    <text evidence="2 14">Protein modification; protein glycosylation.</text>
</comment>
<evidence type="ECO:0000313" key="17">
    <source>
        <dbReference type="EMBL" id="KAG7664917.1"/>
    </source>
</evidence>
<organism evidence="17 18">
    <name type="scientific">[Candida] subhashii</name>
    <dbReference type="NCBI Taxonomy" id="561895"/>
    <lineage>
        <taxon>Eukaryota</taxon>
        <taxon>Fungi</taxon>
        <taxon>Dikarya</taxon>
        <taxon>Ascomycota</taxon>
        <taxon>Saccharomycotina</taxon>
        <taxon>Pichiomycetes</taxon>
        <taxon>Debaryomycetaceae</taxon>
        <taxon>Spathaspora</taxon>
    </lineage>
</organism>
<feature type="transmembrane region" description="Helical" evidence="14">
    <location>
        <begin position="232"/>
        <end position="248"/>
    </location>
</feature>
<dbReference type="InterPro" id="IPR016093">
    <property type="entry name" value="MIR_motif"/>
</dbReference>
<name>A0A8J5QKT8_9ASCO</name>
<feature type="transmembrane region" description="Helical" evidence="14">
    <location>
        <begin position="676"/>
        <end position="696"/>
    </location>
</feature>
<evidence type="ECO:0000256" key="7">
    <source>
        <dbReference type="ARBA" id="ARBA00022692"/>
    </source>
</evidence>
<comment type="similarity">
    <text evidence="3 14">Belongs to the glycosyltransferase 39 family.</text>
</comment>
<feature type="domain" description="MIR" evidence="16">
    <location>
        <begin position="341"/>
        <end position="395"/>
    </location>
</feature>